<evidence type="ECO:0000256" key="9">
    <source>
        <dbReference type="ARBA" id="ARBA00023102"/>
    </source>
</evidence>
<dbReference type="SUPFAM" id="SSF56655">
    <property type="entry name" value="Carbohydrate phosphatase"/>
    <property type="match status" value="1"/>
</dbReference>
<dbReference type="GO" id="GO:0046872">
    <property type="term" value="F:metal ion binding"/>
    <property type="evidence" value="ECO:0007669"/>
    <property type="project" value="UniProtKB-KW"/>
</dbReference>
<evidence type="ECO:0000256" key="3">
    <source>
        <dbReference type="ARBA" id="ARBA00009759"/>
    </source>
</evidence>
<dbReference type="Proteomes" id="UP000315252">
    <property type="component" value="Unassembled WGS sequence"/>
</dbReference>
<evidence type="ECO:0000256" key="11">
    <source>
        <dbReference type="NCBIfam" id="TIGR02067"/>
    </source>
</evidence>
<dbReference type="InterPro" id="IPR051090">
    <property type="entry name" value="Inositol_monoP_superfamily"/>
</dbReference>
<keyword evidence="8 12" id="KW-0460">Magnesium</keyword>
<evidence type="ECO:0000256" key="8">
    <source>
        <dbReference type="ARBA" id="ARBA00022842"/>
    </source>
</evidence>
<sequence length="269" mass="28931">MTSNTSSETCPAEFVRLAEELAEASGGVIRRYFRQAVTVDDKADQSPVTVADKETEATLRRLLTERVPDHGVIGEEQATTNPDADYIWVLDPIDGTKRFITGNPLFGTLIALLYKGQPILGVIDMPMLGERWVGAKGRPTNFTDATGTREARTRPCRGLDQAALASTSPEMFEGGNEAAFERVRKATKLTQYGGDCFSYGLLASGFTDVVIEAGLGTYDYMALAAVIEGAGGIITDWDGKTLELDSDGRVIAAGDFACHAEALRHLSGE</sequence>
<dbReference type="EMBL" id="VHSH01000001">
    <property type="protein sequence ID" value="TQV83251.1"/>
    <property type="molecule type" value="Genomic_DNA"/>
</dbReference>
<dbReference type="GO" id="GO:0004401">
    <property type="term" value="F:histidinol-phosphatase activity"/>
    <property type="evidence" value="ECO:0007669"/>
    <property type="project" value="UniProtKB-UniRule"/>
</dbReference>
<dbReference type="PANTHER" id="PTHR43200:SF6">
    <property type="entry name" value="3'(2'),5'-BISPHOSPHATE NUCLEOTIDASE"/>
    <property type="match status" value="1"/>
</dbReference>
<dbReference type="InterPro" id="IPR020583">
    <property type="entry name" value="Inositol_monoP_metal-BS"/>
</dbReference>
<comment type="cofactor">
    <cofactor evidence="1 12">
        <name>Mg(2+)</name>
        <dbReference type="ChEBI" id="CHEBI:18420"/>
    </cofactor>
</comment>
<dbReference type="InterPro" id="IPR011809">
    <property type="entry name" value="His_9_proposed"/>
</dbReference>
<dbReference type="Gene3D" id="3.30.540.10">
    <property type="entry name" value="Fructose-1,6-Bisphosphatase, subunit A, domain 1"/>
    <property type="match status" value="1"/>
</dbReference>
<keyword evidence="6 12" id="KW-0479">Metal-binding</keyword>
<dbReference type="Pfam" id="PF00459">
    <property type="entry name" value="Inositol_P"/>
    <property type="match status" value="1"/>
</dbReference>
<dbReference type="UniPathway" id="UPA00031">
    <property type="reaction ID" value="UER00013"/>
</dbReference>
<accession>A0A545U192</accession>
<feature type="binding site" evidence="12">
    <location>
        <position position="94"/>
    </location>
    <ligand>
        <name>Mg(2+)</name>
        <dbReference type="ChEBI" id="CHEBI:18420"/>
        <label>1</label>
        <note>catalytic</note>
    </ligand>
</feature>
<protein>
    <recommendedName>
        <fullName evidence="4 11">Histidinol-phosphatase</fullName>
        <ecNumber evidence="4 11">3.1.3.15</ecNumber>
    </recommendedName>
</protein>
<comment type="pathway">
    <text evidence="2">Amino-acid biosynthesis; L-histidine biosynthesis; L-histidine from 5-phospho-alpha-D-ribose 1-diphosphate: step 8/9.</text>
</comment>
<feature type="binding site" evidence="12">
    <location>
        <position position="219"/>
    </location>
    <ligand>
        <name>Mg(2+)</name>
        <dbReference type="ChEBI" id="CHEBI:18420"/>
        <label>1</label>
        <note>catalytic</note>
    </ligand>
</feature>
<keyword evidence="5" id="KW-0028">Amino-acid biosynthesis</keyword>
<dbReference type="GO" id="GO:0000105">
    <property type="term" value="P:L-histidine biosynthetic process"/>
    <property type="evidence" value="ECO:0007669"/>
    <property type="project" value="UniProtKB-UniRule"/>
</dbReference>
<dbReference type="InterPro" id="IPR000760">
    <property type="entry name" value="Inositol_monophosphatase-like"/>
</dbReference>
<dbReference type="NCBIfam" id="TIGR02067">
    <property type="entry name" value="his_9_HisN"/>
    <property type="match status" value="1"/>
</dbReference>
<evidence type="ECO:0000313" key="13">
    <source>
        <dbReference type="EMBL" id="TQV83251.1"/>
    </source>
</evidence>
<evidence type="ECO:0000313" key="14">
    <source>
        <dbReference type="Proteomes" id="UP000315252"/>
    </source>
</evidence>
<comment type="similarity">
    <text evidence="3">Belongs to the inositol monophosphatase superfamily.</text>
</comment>
<keyword evidence="9" id="KW-0368">Histidine biosynthesis</keyword>
<evidence type="ECO:0000256" key="10">
    <source>
        <dbReference type="ARBA" id="ARBA00049158"/>
    </source>
</evidence>
<evidence type="ECO:0000256" key="1">
    <source>
        <dbReference type="ARBA" id="ARBA00001946"/>
    </source>
</evidence>
<organism evidence="13 14">
    <name type="scientific">Denitrobaculum tricleocarpae</name>
    <dbReference type="NCBI Taxonomy" id="2591009"/>
    <lineage>
        <taxon>Bacteria</taxon>
        <taxon>Pseudomonadati</taxon>
        <taxon>Pseudomonadota</taxon>
        <taxon>Alphaproteobacteria</taxon>
        <taxon>Rhodospirillales</taxon>
        <taxon>Rhodospirillaceae</taxon>
        <taxon>Denitrobaculum</taxon>
    </lineage>
</organism>
<feature type="binding site" evidence="12">
    <location>
        <position position="75"/>
    </location>
    <ligand>
        <name>Mg(2+)</name>
        <dbReference type="ChEBI" id="CHEBI:18420"/>
        <label>1</label>
        <note>catalytic</note>
    </ligand>
</feature>
<evidence type="ECO:0000256" key="6">
    <source>
        <dbReference type="ARBA" id="ARBA00022723"/>
    </source>
</evidence>
<dbReference type="PROSITE" id="PS00629">
    <property type="entry name" value="IMP_1"/>
    <property type="match status" value="1"/>
</dbReference>
<dbReference type="PANTHER" id="PTHR43200">
    <property type="entry name" value="PHOSPHATASE"/>
    <property type="match status" value="1"/>
</dbReference>
<evidence type="ECO:0000256" key="12">
    <source>
        <dbReference type="PIRSR" id="PIRSR600760-2"/>
    </source>
</evidence>
<dbReference type="FunFam" id="3.30.540.10:FF:000030">
    <property type="entry name" value="Inositol monophosphatase"/>
    <property type="match status" value="1"/>
</dbReference>
<dbReference type="CDD" id="cd01641">
    <property type="entry name" value="Bacterial_IMPase_like_1"/>
    <property type="match status" value="1"/>
</dbReference>
<keyword evidence="14" id="KW-1185">Reference proteome</keyword>
<evidence type="ECO:0000256" key="4">
    <source>
        <dbReference type="ARBA" id="ARBA00013085"/>
    </source>
</evidence>
<dbReference type="AlphaFoldDB" id="A0A545U192"/>
<proteinExistence type="inferred from homology"/>
<comment type="caution">
    <text evidence="13">The sequence shown here is derived from an EMBL/GenBank/DDBJ whole genome shotgun (WGS) entry which is preliminary data.</text>
</comment>
<keyword evidence="7 13" id="KW-0378">Hydrolase</keyword>
<dbReference type="Gene3D" id="3.40.190.80">
    <property type="match status" value="1"/>
</dbReference>
<dbReference type="EC" id="3.1.3.15" evidence="4 11"/>
<feature type="binding site" evidence="12">
    <location>
        <position position="91"/>
    </location>
    <ligand>
        <name>Mg(2+)</name>
        <dbReference type="ChEBI" id="CHEBI:18420"/>
        <label>1</label>
        <note>catalytic</note>
    </ligand>
</feature>
<feature type="binding site" evidence="12">
    <location>
        <position position="93"/>
    </location>
    <ligand>
        <name>Mg(2+)</name>
        <dbReference type="ChEBI" id="CHEBI:18420"/>
        <label>2</label>
    </ligand>
</feature>
<evidence type="ECO:0000256" key="7">
    <source>
        <dbReference type="ARBA" id="ARBA00022801"/>
    </source>
</evidence>
<evidence type="ECO:0000256" key="2">
    <source>
        <dbReference type="ARBA" id="ARBA00004970"/>
    </source>
</evidence>
<evidence type="ECO:0000256" key="5">
    <source>
        <dbReference type="ARBA" id="ARBA00022605"/>
    </source>
</evidence>
<dbReference type="OrthoDB" id="9785695at2"/>
<comment type="catalytic activity">
    <reaction evidence="10">
        <text>L-histidinol phosphate + H2O = L-histidinol + phosphate</text>
        <dbReference type="Rhea" id="RHEA:14465"/>
        <dbReference type="ChEBI" id="CHEBI:15377"/>
        <dbReference type="ChEBI" id="CHEBI:43474"/>
        <dbReference type="ChEBI" id="CHEBI:57699"/>
        <dbReference type="ChEBI" id="CHEBI:57980"/>
        <dbReference type="EC" id="3.1.3.15"/>
    </reaction>
</comment>
<reference evidence="13 14" key="1">
    <citation type="submission" date="2019-06" db="EMBL/GenBank/DDBJ databases">
        <title>Whole genome sequence for Rhodospirillaceae sp. R148.</title>
        <authorList>
            <person name="Wang G."/>
        </authorList>
    </citation>
    <scope>NUCLEOTIDE SEQUENCE [LARGE SCALE GENOMIC DNA]</scope>
    <source>
        <strain evidence="13 14">R148</strain>
    </source>
</reference>
<dbReference type="RefSeq" id="WP_142894358.1">
    <property type="nucleotide sequence ID" value="NZ_ML660052.1"/>
</dbReference>
<name>A0A545U192_9PROT</name>
<dbReference type="PRINTS" id="PR00377">
    <property type="entry name" value="IMPHPHTASES"/>
</dbReference>
<gene>
    <name evidence="13" type="primary">hisN</name>
    <name evidence="13" type="ORF">FKG95_01225</name>
</gene>